<comment type="catalytic activity">
    <reaction evidence="15">
        <text>L-tyrosyl-[protein] + ATP = O-phospho-L-tyrosyl-[protein] + ADP + H(+)</text>
        <dbReference type="Rhea" id="RHEA:10596"/>
        <dbReference type="Rhea" id="RHEA-COMP:10136"/>
        <dbReference type="Rhea" id="RHEA-COMP:20101"/>
        <dbReference type="ChEBI" id="CHEBI:15378"/>
        <dbReference type="ChEBI" id="CHEBI:30616"/>
        <dbReference type="ChEBI" id="CHEBI:46858"/>
        <dbReference type="ChEBI" id="CHEBI:61978"/>
        <dbReference type="ChEBI" id="CHEBI:456216"/>
        <dbReference type="EC" id="2.7.10.2"/>
    </reaction>
</comment>
<dbReference type="Pfam" id="PF02706">
    <property type="entry name" value="Wzz"/>
    <property type="match status" value="1"/>
</dbReference>
<dbReference type="CDD" id="cd05387">
    <property type="entry name" value="BY-kinase"/>
    <property type="match status" value="1"/>
</dbReference>
<evidence type="ECO:0000256" key="10">
    <source>
        <dbReference type="ARBA" id="ARBA00022777"/>
    </source>
</evidence>
<dbReference type="EMBL" id="WHLY01000002">
    <property type="protein sequence ID" value="MPR34971.1"/>
    <property type="molecule type" value="Genomic_DNA"/>
</dbReference>
<evidence type="ECO:0000256" key="14">
    <source>
        <dbReference type="ARBA" id="ARBA00023137"/>
    </source>
</evidence>
<organism evidence="21 22">
    <name type="scientific">Salmonirosea aquatica</name>
    <dbReference type="NCBI Taxonomy" id="2654236"/>
    <lineage>
        <taxon>Bacteria</taxon>
        <taxon>Pseudomonadati</taxon>
        <taxon>Bacteroidota</taxon>
        <taxon>Cytophagia</taxon>
        <taxon>Cytophagales</taxon>
        <taxon>Spirosomataceae</taxon>
        <taxon>Salmonirosea</taxon>
    </lineage>
</organism>
<sequence length="814" mass="92411">MKRETDSALFEQLLGNSEAIDFQKLLKVFVSRWWWIVISLVLAGILCFLYLKLVTPQYIGTVTLKYNEKQSELDELGGAKPTFIFSSGSQDYLTEKFNVRSPEVVRNTLVKMHNPFTFYRLKDLREVDIYPSRPLELEVLSYDSAVYRHGTFIIDEDLTLSYQTGTTVSRPLKIINQAVVTMEGLVFRINAINTQPGYSFKFTFNDPVRLVNGFVGRIDMEETEDAMPVMDLTFRHHNEEFTKDFLVNLVEAYREFDLKQKQQSSDLTINFIKEQGSIYSTQLKQAARELELFKQKNQLMDVGTSAIEITSKVRELEQKKNELEIQKAYINMLEANMGKTFETVNYLSVGLDGTTDGILVGLLEGFNELIAQRKQLLVKFSPNSAAVKNLDEQLIKYRSQILDNIQLQNQKNSRTINILNDNLAALKGRFSQIPALEKNYIYLQSDFEVNKNIYSLLLNKEIESSIVKAGMLPSFSVITQYDTDKVSPQNWRIILLALFGGLTLGFGSVLLTRYLNNTFTDLDSVDQHPRAKLLGIVHHFNEKTTTTGEDLSRFLSDRTVFTESLSALRTRLSFAKSSLEPTPGTRGKLVLVTSEKSGEGKSFVTINVALSFTKIGKKVIVIGADLRKSRIHLFFNPRLTAGLSEYLQNPEDVNEVIHSSKIKNLDYIPAGAPPFNPGELLQRPPMEDLLEYCLANYDYVLLDTAPVGLVADNIPLLRRSDHILFIVRWLYSSPQSYRLAGQLADEYELAEVKVVVNDFYPDNLHSNISSGSYQSSGYSSYQYGYAYQDSGYLSTPKSGWRKWVGKVFKSGQNG</sequence>
<evidence type="ECO:0000256" key="16">
    <source>
        <dbReference type="SAM" id="Coils"/>
    </source>
</evidence>
<gene>
    <name evidence="21" type="ORF">GBK04_16815</name>
</gene>
<feature type="domain" description="Tyrosine-protein kinase G-rich" evidence="20">
    <location>
        <begin position="436"/>
        <end position="512"/>
    </location>
</feature>
<dbReference type="GO" id="GO:0005886">
    <property type="term" value="C:plasma membrane"/>
    <property type="evidence" value="ECO:0007669"/>
    <property type="project" value="UniProtKB-SubCell"/>
</dbReference>
<dbReference type="Pfam" id="PF13807">
    <property type="entry name" value="GNVR"/>
    <property type="match status" value="1"/>
</dbReference>
<evidence type="ECO:0000256" key="5">
    <source>
        <dbReference type="ARBA" id="ARBA00022475"/>
    </source>
</evidence>
<evidence type="ECO:0000313" key="22">
    <source>
        <dbReference type="Proteomes" id="UP000479293"/>
    </source>
</evidence>
<dbReference type="InterPro" id="IPR025669">
    <property type="entry name" value="AAA_dom"/>
</dbReference>
<keyword evidence="5" id="KW-1003">Cell membrane</keyword>
<name>A0A7C9FPL7_9BACT</name>
<dbReference type="AlphaFoldDB" id="A0A7C9FPL7"/>
<dbReference type="InterPro" id="IPR005702">
    <property type="entry name" value="Wzc-like_C"/>
</dbReference>
<evidence type="ECO:0000313" key="21">
    <source>
        <dbReference type="EMBL" id="MPR34971.1"/>
    </source>
</evidence>
<keyword evidence="11" id="KW-0067">ATP-binding</keyword>
<dbReference type="InterPro" id="IPR003856">
    <property type="entry name" value="LPS_length_determ_N"/>
</dbReference>
<evidence type="ECO:0000259" key="18">
    <source>
        <dbReference type="Pfam" id="PF02706"/>
    </source>
</evidence>
<dbReference type="GO" id="GO:0004715">
    <property type="term" value="F:non-membrane spanning protein tyrosine kinase activity"/>
    <property type="evidence" value="ECO:0007669"/>
    <property type="project" value="UniProtKB-EC"/>
</dbReference>
<keyword evidence="10 21" id="KW-0418">Kinase</keyword>
<keyword evidence="12 17" id="KW-1133">Transmembrane helix</keyword>
<feature type="transmembrane region" description="Helical" evidence="17">
    <location>
        <begin position="33"/>
        <end position="51"/>
    </location>
</feature>
<dbReference type="PANTHER" id="PTHR32309">
    <property type="entry name" value="TYROSINE-PROTEIN KINASE"/>
    <property type="match status" value="1"/>
</dbReference>
<dbReference type="InterPro" id="IPR050445">
    <property type="entry name" value="Bact_polysacc_biosynth/exp"/>
</dbReference>
<dbReference type="RefSeq" id="WP_152761633.1">
    <property type="nucleotide sequence ID" value="NZ_WHLY01000002.1"/>
</dbReference>
<dbReference type="InterPro" id="IPR027417">
    <property type="entry name" value="P-loop_NTPase"/>
</dbReference>
<keyword evidence="22" id="KW-1185">Reference proteome</keyword>
<dbReference type="GO" id="GO:0005524">
    <property type="term" value="F:ATP binding"/>
    <property type="evidence" value="ECO:0007669"/>
    <property type="project" value="UniProtKB-KW"/>
</dbReference>
<comment type="subcellular location">
    <subcellularLocation>
        <location evidence="1">Cell inner membrane</location>
        <topology evidence="1">Multi-pass membrane protein</topology>
    </subcellularLocation>
</comment>
<comment type="caution">
    <text evidence="21">The sequence shown here is derived from an EMBL/GenBank/DDBJ whole genome shotgun (WGS) entry which is preliminary data.</text>
</comment>
<dbReference type="PANTHER" id="PTHR32309:SF13">
    <property type="entry name" value="FERRIC ENTEROBACTIN TRANSPORT PROTEIN FEPE"/>
    <property type="match status" value="1"/>
</dbReference>
<keyword evidence="14" id="KW-0829">Tyrosine-protein kinase</keyword>
<evidence type="ECO:0000256" key="1">
    <source>
        <dbReference type="ARBA" id="ARBA00004429"/>
    </source>
</evidence>
<protein>
    <recommendedName>
        <fullName evidence="4">non-specific protein-tyrosine kinase</fullName>
        <ecNumber evidence="4">2.7.10.2</ecNumber>
    </recommendedName>
</protein>
<accession>A0A7C9FPL7</accession>
<evidence type="ECO:0000256" key="11">
    <source>
        <dbReference type="ARBA" id="ARBA00022840"/>
    </source>
</evidence>
<comment type="similarity">
    <text evidence="2">Belongs to the CpsD/CapB family.</text>
</comment>
<evidence type="ECO:0000256" key="12">
    <source>
        <dbReference type="ARBA" id="ARBA00022989"/>
    </source>
</evidence>
<keyword evidence="6" id="KW-0997">Cell inner membrane</keyword>
<evidence type="ECO:0000256" key="6">
    <source>
        <dbReference type="ARBA" id="ARBA00022519"/>
    </source>
</evidence>
<dbReference type="NCBIfam" id="TIGR01007">
    <property type="entry name" value="eps_fam"/>
    <property type="match status" value="1"/>
</dbReference>
<evidence type="ECO:0000256" key="9">
    <source>
        <dbReference type="ARBA" id="ARBA00022741"/>
    </source>
</evidence>
<feature type="coiled-coil region" evidence="16">
    <location>
        <begin position="306"/>
        <end position="336"/>
    </location>
</feature>
<comment type="similarity">
    <text evidence="3">Belongs to the etk/wzc family.</text>
</comment>
<evidence type="ECO:0000256" key="17">
    <source>
        <dbReference type="SAM" id="Phobius"/>
    </source>
</evidence>
<evidence type="ECO:0000259" key="20">
    <source>
        <dbReference type="Pfam" id="PF13807"/>
    </source>
</evidence>
<evidence type="ECO:0000256" key="3">
    <source>
        <dbReference type="ARBA" id="ARBA00008883"/>
    </source>
</evidence>
<dbReference type="EC" id="2.7.10.2" evidence="4"/>
<evidence type="ECO:0000256" key="4">
    <source>
        <dbReference type="ARBA" id="ARBA00011903"/>
    </source>
</evidence>
<dbReference type="Proteomes" id="UP000479293">
    <property type="component" value="Unassembled WGS sequence"/>
</dbReference>
<evidence type="ECO:0000256" key="13">
    <source>
        <dbReference type="ARBA" id="ARBA00023136"/>
    </source>
</evidence>
<dbReference type="InterPro" id="IPR032807">
    <property type="entry name" value="GNVR"/>
</dbReference>
<evidence type="ECO:0000256" key="2">
    <source>
        <dbReference type="ARBA" id="ARBA00007316"/>
    </source>
</evidence>
<dbReference type="Gene3D" id="3.40.50.300">
    <property type="entry name" value="P-loop containing nucleotide triphosphate hydrolases"/>
    <property type="match status" value="1"/>
</dbReference>
<keyword evidence="9" id="KW-0547">Nucleotide-binding</keyword>
<feature type="domain" description="AAA" evidence="19">
    <location>
        <begin position="588"/>
        <end position="727"/>
    </location>
</feature>
<dbReference type="Pfam" id="PF13614">
    <property type="entry name" value="AAA_31"/>
    <property type="match status" value="1"/>
</dbReference>
<evidence type="ECO:0000256" key="8">
    <source>
        <dbReference type="ARBA" id="ARBA00022692"/>
    </source>
</evidence>
<keyword evidence="8 17" id="KW-0812">Transmembrane</keyword>
<reference evidence="21 22" key="1">
    <citation type="submission" date="2019-10" db="EMBL/GenBank/DDBJ databases">
        <title>Draft Genome Sequence of Cytophagaceae sp. SJW1-29.</title>
        <authorList>
            <person name="Choi A."/>
        </authorList>
    </citation>
    <scope>NUCLEOTIDE SEQUENCE [LARGE SCALE GENOMIC DNA]</scope>
    <source>
        <strain evidence="21 22">SJW1-29</strain>
    </source>
</reference>
<evidence type="ECO:0000259" key="19">
    <source>
        <dbReference type="Pfam" id="PF13614"/>
    </source>
</evidence>
<proteinExistence type="inferred from homology"/>
<dbReference type="SUPFAM" id="SSF52540">
    <property type="entry name" value="P-loop containing nucleoside triphosphate hydrolases"/>
    <property type="match status" value="1"/>
</dbReference>
<keyword evidence="7 21" id="KW-0808">Transferase</keyword>
<evidence type="ECO:0000256" key="15">
    <source>
        <dbReference type="ARBA" id="ARBA00051245"/>
    </source>
</evidence>
<keyword evidence="13 17" id="KW-0472">Membrane</keyword>
<feature type="domain" description="Polysaccharide chain length determinant N-terminal" evidence="18">
    <location>
        <begin position="19"/>
        <end position="109"/>
    </location>
</feature>
<keyword evidence="16" id="KW-0175">Coiled coil</keyword>
<evidence type="ECO:0000256" key="7">
    <source>
        <dbReference type="ARBA" id="ARBA00022679"/>
    </source>
</evidence>